<dbReference type="InterPro" id="IPR023214">
    <property type="entry name" value="HAD_sf"/>
</dbReference>
<gene>
    <name evidence="1" type="primary">yjjG</name>
    <name evidence="1" type="ORF">VHP8226_03834</name>
</gene>
<dbReference type="RefSeq" id="WP_237486619.1">
    <property type="nucleotide sequence ID" value="NZ_CAKLCM010000003.1"/>
</dbReference>
<organism evidence="1 2">
    <name type="scientific">Vibrio hippocampi</name>
    <dbReference type="NCBI Taxonomy" id="654686"/>
    <lineage>
        <taxon>Bacteria</taxon>
        <taxon>Pseudomonadati</taxon>
        <taxon>Pseudomonadota</taxon>
        <taxon>Gammaproteobacteria</taxon>
        <taxon>Vibrionales</taxon>
        <taxon>Vibrionaceae</taxon>
        <taxon>Vibrio</taxon>
    </lineage>
</organism>
<dbReference type="Proteomes" id="UP000838160">
    <property type="component" value="Unassembled WGS sequence"/>
</dbReference>
<accession>A0ABN8DL61</accession>
<dbReference type="NCBIfam" id="NF006976">
    <property type="entry name" value="PRK09449.1"/>
    <property type="match status" value="1"/>
</dbReference>
<dbReference type="InterPro" id="IPR052550">
    <property type="entry name" value="Pyrimidine_5'-ntase_YjjG"/>
</dbReference>
<keyword evidence="2" id="KW-1185">Reference proteome</keyword>
<dbReference type="EMBL" id="CAKLCM010000003">
    <property type="protein sequence ID" value="CAH0530117.1"/>
    <property type="molecule type" value="Genomic_DNA"/>
</dbReference>
<dbReference type="Gene3D" id="3.40.50.1000">
    <property type="entry name" value="HAD superfamily/HAD-like"/>
    <property type="match status" value="1"/>
</dbReference>
<dbReference type="InterPro" id="IPR006439">
    <property type="entry name" value="HAD-SF_hydro_IA"/>
</dbReference>
<dbReference type="PANTHER" id="PTHR47478">
    <property type="match status" value="1"/>
</dbReference>
<dbReference type="NCBIfam" id="TIGR01549">
    <property type="entry name" value="HAD-SF-IA-v1"/>
    <property type="match status" value="1"/>
</dbReference>
<dbReference type="GO" id="GO:0008253">
    <property type="term" value="F:5'-nucleotidase activity"/>
    <property type="evidence" value="ECO:0007669"/>
    <property type="project" value="UniProtKB-EC"/>
</dbReference>
<comment type="caution">
    <text evidence="1">The sequence shown here is derived from an EMBL/GenBank/DDBJ whole genome shotgun (WGS) entry which is preliminary data.</text>
</comment>
<dbReference type="Pfam" id="PF00702">
    <property type="entry name" value="Hydrolase"/>
    <property type="match status" value="1"/>
</dbReference>
<name>A0ABN8DL61_9VIBR</name>
<dbReference type="EC" id="3.1.3.5" evidence="1"/>
<reference evidence="1" key="1">
    <citation type="submission" date="2021-12" db="EMBL/GenBank/DDBJ databases">
        <authorList>
            <person name="Rodrigo-Torres L."/>
            <person name="Arahal R. D."/>
            <person name="Lucena T."/>
        </authorList>
    </citation>
    <scope>NUCLEOTIDE SEQUENCE</scope>
    <source>
        <strain evidence="1">CECT 8226</strain>
    </source>
</reference>
<evidence type="ECO:0000313" key="2">
    <source>
        <dbReference type="Proteomes" id="UP000838160"/>
    </source>
</evidence>
<dbReference type="SFLD" id="SFLDS00003">
    <property type="entry name" value="Haloacid_Dehalogenase"/>
    <property type="match status" value="1"/>
</dbReference>
<keyword evidence="1" id="KW-0378">Hydrolase</keyword>
<sequence>MKYDWILFDADETLFHFDAFRGMQVMFKRFGIDFTEKQYADYQLVNKPLWVDYQDGKISAEQLKVTRFQGWADKLNVTPKALNSAFLEAMADICTLLPGASELIEALTGQAKLGIITNGFTELQQIRLDRTGMSDYFEYVVISEEVGVAKPDGGIFAHAHQLMGNPCKSTVLMVGDNPHSDVLGGMNFGIDTCWLNTQAAQRPEGIAPSYEVSSLQQLQRILLA</sequence>
<protein>
    <submittedName>
        <fullName evidence="1">Pyrimidine 5'-nucleotidase YjjG</fullName>
        <ecNumber evidence="1">3.1.3.5</ecNumber>
    </submittedName>
</protein>
<dbReference type="InterPro" id="IPR036412">
    <property type="entry name" value="HAD-like_sf"/>
</dbReference>
<dbReference type="SUPFAM" id="SSF56784">
    <property type="entry name" value="HAD-like"/>
    <property type="match status" value="1"/>
</dbReference>
<dbReference type="PANTHER" id="PTHR47478:SF1">
    <property type="entry name" value="PYRIMIDINE 5'-NUCLEOTIDASE YJJG"/>
    <property type="match status" value="1"/>
</dbReference>
<evidence type="ECO:0000313" key="1">
    <source>
        <dbReference type="EMBL" id="CAH0530117.1"/>
    </source>
</evidence>
<dbReference type="PRINTS" id="PR00413">
    <property type="entry name" value="HADHALOGNASE"/>
</dbReference>
<dbReference type="NCBIfam" id="TIGR02254">
    <property type="entry name" value="YjjG_YfnB"/>
    <property type="match status" value="1"/>
</dbReference>
<dbReference type="Gene3D" id="1.10.150.240">
    <property type="entry name" value="Putative phosphatase, domain 2"/>
    <property type="match status" value="1"/>
</dbReference>
<dbReference type="CDD" id="cd04305">
    <property type="entry name" value="HAD_Neu5Ac-Pase_like"/>
    <property type="match status" value="1"/>
</dbReference>
<dbReference type="SFLD" id="SFLDG01129">
    <property type="entry name" value="C1.5:_HAD__Beta-PGM__Phosphata"/>
    <property type="match status" value="1"/>
</dbReference>
<dbReference type="InterPro" id="IPR011951">
    <property type="entry name" value="HAD-SF_hydro_IA_YjjG/PynA"/>
</dbReference>
<proteinExistence type="predicted"/>
<dbReference type="InterPro" id="IPR023198">
    <property type="entry name" value="PGP-like_dom2"/>
</dbReference>